<evidence type="ECO:0000313" key="3">
    <source>
        <dbReference type="Proteomes" id="UP001604336"/>
    </source>
</evidence>
<comment type="caution">
    <text evidence="2">The sequence shown here is derived from an EMBL/GenBank/DDBJ whole genome shotgun (WGS) entry which is preliminary data.</text>
</comment>
<evidence type="ECO:0000313" key="2">
    <source>
        <dbReference type="EMBL" id="KAL2461604.1"/>
    </source>
</evidence>
<organism evidence="2 3">
    <name type="scientific">Abeliophyllum distichum</name>
    <dbReference type="NCBI Taxonomy" id="126358"/>
    <lineage>
        <taxon>Eukaryota</taxon>
        <taxon>Viridiplantae</taxon>
        <taxon>Streptophyta</taxon>
        <taxon>Embryophyta</taxon>
        <taxon>Tracheophyta</taxon>
        <taxon>Spermatophyta</taxon>
        <taxon>Magnoliopsida</taxon>
        <taxon>eudicotyledons</taxon>
        <taxon>Gunneridae</taxon>
        <taxon>Pentapetalae</taxon>
        <taxon>asterids</taxon>
        <taxon>lamiids</taxon>
        <taxon>Lamiales</taxon>
        <taxon>Oleaceae</taxon>
        <taxon>Forsythieae</taxon>
        <taxon>Abeliophyllum</taxon>
    </lineage>
</organism>
<dbReference type="AlphaFoldDB" id="A0ABD1PEY4"/>
<keyword evidence="3" id="KW-1185">Reference proteome</keyword>
<sequence length="102" mass="11254">MEMTVAQGLILNKEVYNTLACFEDKFSKEEAKSKKLAEDLKAMSAEKAKLNSKNGALRFKLDALVATEADLKVKIEAAVEKLKQAQSQEKTGRGYKENGRGS</sequence>
<evidence type="ECO:0000256" key="1">
    <source>
        <dbReference type="SAM" id="Coils"/>
    </source>
</evidence>
<reference evidence="3" key="1">
    <citation type="submission" date="2024-07" db="EMBL/GenBank/DDBJ databases">
        <title>Two chromosome-level genome assemblies of Korean endemic species Abeliophyllum distichum and Forsythia ovata (Oleaceae).</title>
        <authorList>
            <person name="Jang H."/>
        </authorList>
    </citation>
    <scope>NUCLEOTIDE SEQUENCE [LARGE SCALE GENOMIC DNA]</scope>
</reference>
<protein>
    <submittedName>
        <fullName evidence="2">Uncharacterized protein</fullName>
    </submittedName>
</protein>
<dbReference type="EMBL" id="JBFOLK010000014">
    <property type="protein sequence ID" value="KAL2461604.1"/>
    <property type="molecule type" value="Genomic_DNA"/>
</dbReference>
<keyword evidence="1" id="KW-0175">Coiled coil</keyword>
<accession>A0ABD1PEY4</accession>
<gene>
    <name evidence="2" type="ORF">Adt_45024</name>
</gene>
<dbReference type="Proteomes" id="UP001604336">
    <property type="component" value="Unassembled WGS sequence"/>
</dbReference>
<name>A0ABD1PEY4_9LAMI</name>
<feature type="coiled-coil region" evidence="1">
    <location>
        <begin position="33"/>
        <end position="88"/>
    </location>
</feature>
<proteinExistence type="predicted"/>